<dbReference type="InterPro" id="IPR000792">
    <property type="entry name" value="Tscrpt_reg_LuxR_C"/>
</dbReference>
<dbReference type="Gene3D" id="1.10.10.10">
    <property type="entry name" value="Winged helix-like DNA-binding domain superfamily/Winged helix DNA-binding domain"/>
    <property type="match status" value="1"/>
</dbReference>
<dbReference type="SMART" id="SM00421">
    <property type="entry name" value="HTH_LUXR"/>
    <property type="match status" value="1"/>
</dbReference>
<dbReference type="PROSITE" id="PS50043">
    <property type="entry name" value="HTH_LUXR_2"/>
    <property type="match status" value="1"/>
</dbReference>
<evidence type="ECO:0000313" key="5">
    <source>
        <dbReference type="EMBL" id="KPK70368.1"/>
    </source>
</evidence>
<protein>
    <recommendedName>
        <fullName evidence="4">HTH luxR-type domain-containing protein</fullName>
    </recommendedName>
</protein>
<dbReference type="InterPro" id="IPR036388">
    <property type="entry name" value="WH-like_DNA-bd_sf"/>
</dbReference>
<evidence type="ECO:0000256" key="2">
    <source>
        <dbReference type="ARBA" id="ARBA00023125"/>
    </source>
</evidence>
<dbReference type="PANTHER" id="PTHR44688:SF16">
    <property type="entry name" value="DNA-BINDING TRANSCRIPTIONAL ACTIVATOR DEVR_DOSR"/>
    <property type="match status" value="1"/>
</dbReference>
<dbReference type="AlphaFoldDB" id="A0A0S8GCD7"/>
<proteinExistence type="predicted"/>
<dbReference type="SUPFAM" id="SSF46894">
    <property type="entry name" value="C-terminal effector domain of the bipartite response regulators"/>
    <property type="match status" value="1"/>
</dbReference>
<evidence type="ECO:0000313" key="6">
    <source>
        <dbReference type="Proteomes" id="UP000051096"/>
    </source>
</evidence>
<dbReference type="CDD" id="cd06170">
    <property type="entry name" value="LuxR_C_like"/>
    <property type="match status" value="1"/>
</dbReference>
<reference evidence="5 6" key="1">
    <citation type="journal article" date="2015" name="Microbiome">
        <title>Genomic resolution of linkages in carbon, nitrogen, and sulfur cycling among widespread estuary sediment bacteria.</title>
        <authorList>
            <person name="Baker B.J."/>
            <person name="Lazar C.S."/>
            <person name="Teske A.P."/>
            <person name="Dick G.J."/>
        </authorList>
    </citation>
    <scope>NUCLEOTIDE SEQUENCE [LARGE SCALE GENOMIC DNA]</scope>
    <source>
        <strain evidence="5">SM23_60</strain>
    </source>
</reference>
<gene>
    <name evidence="5" type="ORF">AMJ87_08960</name>
</gene>
<evidence type="ECO:0000256" key="3">
    <source>
        <dbReference type="ARBA" id="ARBA00023163"/>
    </source>
</evidence>
<name>A0A0S8GCD7_UNCW3</name>
<accession>A0A0S8GCD7</accession>
<dbReference type="PANTHER" id="PTHR44688">
    <property type="entry name" value="DNA-BINDING TRANSCRIPTIONAL ACTIVATOR DEVR_DOSR"/>
    <property type="match status" value="1"/>
</dbReference>
<dbReference type="GO" id="GO:0003677">
    <property type="term" value="F:DNA binding"/>
    <property type="evidence" value="ECO:0007669"/>
    <property type="project" value="UniProtKB-KW"/>
</dbReference>
<comment type="caution">
    <text evidence="5">The sequence shown here is derived from an EMBL/GenBank/DDBJ whole genome shotgun (WGS) entry which is preliminary data.</text>
</comment>
<keyword evidence="2" id="KW-0238">DNA-binding</keyword>
<evidence type="ECO:0000256" key="1">
    <source>
        <dbReference type="ARBA" id="ARBA00023015"/>
    </source>
</evidence>
<keyword evidence="1" id="KW-0805">Transcription regulation</keyword>
<dbReference type="GO" id="GO:0006355">
    <property type="term" value="P:regulation of DNA-templated transcription"/>
    <property type="evidence" value="ECO:0007669"/>
    <property type="project" value="InterPro"/>
</dbReference>
<dbReference type="PRINTS" id="PR00038">
    <property type="entry name" value="HTHLUXR"/>
</dbReference>
<keyword evidence="3" id="KW-0804">Transcription</keyword>
<dbReference type="EMBL" id="LJUO01000093">
    <property type="protein sequence ID" value="KPK70368.1"/>
    <property type="molecule type" value="Genomic_DNA"/>
</dbReference>
<sequence length="73" mass="8143">MKRVSPIKALTNREREILKLIAEGNSNKKVARKLGISVRTVEHHRLSIMRKLGVSNTASLIKYAIKAGFADLT</sequence>
<evidence type="ECO:0000259" key="4">
    <source>
        <dbReference type="PROSITE" id="PS50043"/>
    </source>
</evidence>
<dbReference type="PROSITE" id="PS00622">
    <property type="entry name" value="HTH_LUXR_1"/>
    <property type="match status" value="1"/>
</dbReference>
<feature type="domain" description="HTH luxR-type" evidence="4">
    <location>
        <begin position="3"/>
        <end position="68"/>
    </location>
</feature>
<organism evidence="5 6">
    <name type="scientific">candidate division WOR_3 bacterium SM23_60</name>
    <dbReference type="NCBI Taxonomy" id="1703780"/>
    <lineage>
        <taxon>Bacteria</taxon>
        <taxon>Bacteria division WOR-3</taxon>
    </lineage>
</organism>
<dbReference type="Proteomes" id="UP000051096">
    <property type="component" value="Unassembled WGS sequence"/>
</dbReference>
<dbReference type="InterPro" id="IPR016032">
    <property type="entry name" value="Sig_transdc_resp-reg_C-effctor"/>
</dbReference>
<dbReference type="Pfam" id="PF00196">
    <property type="entry name" value="GerE"/>
    <property type="match status" value="1"/>
</dbReference>